<keyword evidence="3" id="KW-1185">Reference proteome</keyword>
<dbReference type="OMA" id="YEPWPEM"/>
<keyword evidence="1" id="KW-0812">Transmembrane</keyword>
<dbReference type="AlphaFoldDB" id="A0A8R1WDY3"/>
<proteinExistence type="predicted"/>
<feature type="transmembrane region" description="Helical" evidence="1">
    <location>
        <begin position="56"/>
        <end position="82"/>
    </location>
</feature>
<organism evidence="2 3">
    <name type="scientific">Bombyx mori</name>
    <name type="common">Silk moth</name>
    <dbReference type="NCBI Taxonomy" id="7091"/>
    <lineage>
        <taxon>Eukaryota</taxon>
        <taxon>Metazoa</taxon>
        <taxon>Ecdysozoa</taxon>
        <taxon>Arthropoda</taxon>
        <taxon>Hexapoda</taxon>
        <taxon>Insecta</taxon>
        <taxon>Pterygota</taxon>
        <taxon>Neoptera</taxon>
        <taxon>Endopterygota</taxon>
        <taxon>Lepidoptera</taxon>
        <taxon>Glossata</taxon>
        <taxon>Ditrysia</taxon>
        <taxon>Bombycoidea</taxon>
        <taxon>Bombycidae</taxon>
        <taxon>Bombycinae</taxon>
        <taxon>Bombyx</taxon>
    </lineage>
</organism>
<dbReference type="Proteomes" id="UP000005204">
    <property type="component" value="Unassembled WGS sequence"/>
</dbReference>
<evidence type="ECO:0000256" key="1">
    <source>
        <dbReference type="SAM" id="Phobius"/>
    </source>
</evidence>
<reference evidence="3" key="1">
    <citation type="journal article" date="2008" name="Insect Biochem. Mol. Biol.">
        <title>The genome of a lepidopteran model insect, the silkworm Bombyx mori.</title>
        <authorList>
            <consortium name="International Silkworm Genome Consortium"/>
        </authorList>
    </citation>
    <scope>NUCLEOTIDE SEQUENCE [LARGE SCALE GENOMIC DNA]</scope>
    <source>
        <strain evidence="3">p50T</strain>
    </source>
</reference>
<accession>A0A8R1WDY3</accession>
<dbReference type="EnsemblMetazoa" id="XM_004921514.4">
    <property type="protein sequence ID" value="XP_004921571.1"/>
    <property type="gene ID" value="LOC101735818"/>
</dbReference>
<dbReference type="KEGG" id="bmor:101735818"/>
<protein>
    <submittedName>
        <fullName evidence="2">Uncharacterized protein</fullName>
    </submittedName>
</protein>
<reference evidence="2" key="2">
    <citation type="submission" date="2022-06" db="UniProtKB">
        <authorList>
            <consortium name="EnsemblMetazoa"/>
        </authorList>
    </citation>
    <scope>IDENTIFICATION</scope>
    <source>
        <strain evidence="2">p50T (Dazao)</strain>
    </source>
</reference>
<keyword evidence="1" id="KW-1133">Transmembrane helix</keyword>
<name>A0A8R1WDY3_BOMMO</name>
<gene>
    <name evidence="2" type="primary">101735818</name>
</gene>
<keyword evidence="1" id="KW-0472">Membrane</keyword>
<dbReference type="OrthoDB" id="7384592at2759"/>
<evidence type="ECO:0000313" key="3">
    <source>
        <dbReference type="Proteomes" id="UP000005204"/>
    </source>
</evidence>
<evidence type="ECO:0000313" key="2">
    <source>
        <dbReference type="EnsemblMetazoa" id="XP_004921571.1"/>
    </source>
</evidence>
<sequence>MISKLWRAAASIHPNVLVIRKVTPRVFGVRRMDLLPPNQYKIPLPRKLKLTYAMRVYWEIIPLVLTSTFSITLLFLGIAWSLTNKMDVVYSTHNRDNISRTMDLRNPSVHKVMLVNQRYEPWPEMQDVLDKMKMAEKRSLARAQTCNQS</sequence>